<evidence type="ECO:0000256" key="5">
    <source>
        <dbReference type="ARBA" id="ARBA00022496"/>
    </source>
</evidence>
<accession>N6Z596</accession>
<dbReference type="InterPro" id="IPR037066">
    <property type="entry name" value="Plug_dom_sf"/>
</dbReference>
<dbReference type="GO" id="GO:0015891">
    <property type="term" value="P:siderophore transport"/>
    <property type="evidence" value="ECO:0007669"/>
    <property type="project" value="InterPro"/>
</dbReference>
<comment type="subcellular location">
    <subcellularLocation>
        <location evidence="1 14">Cell outer membrane</location>
        <topology evidence="1 14">Multi-pass membrane protein</topology>
    </subcellularLocation>
</comment>
<organism evidence="17 18">
    <name type="scientific">Thauera phenylacetica B4P</name>
    <dbReference type="NCBI Taxonomy" id="1234382"/>
    <lineage>
        <taxon>Bacteria</taxon>
        <taxon>Pseudomonadati</taxon>
        <taxon>Pseudomonadota</taxon>
        <taxon>Betaproteobacteria</taxon>
        <taxon>Rhodocyclales</taxon>
        <taxon>Zoogloeaceae</taxon>
        <taxon>Thauera</taxon>
    </lineage>
</organism>
<dbReference type="Pfam" id="PF07715">
    <property type="entry name" value="Plug"/>
    <property type="match status" value="1"/>
</dbReference>
<evidence type="ECO:0000259" key="16">
    <source>
        <dbReference type="SMART" id="SM00965"/>
    </source>
</evidence>
<keyword evidence="5" id="KW-0410">Iron transport</keyword>
<keyword evidence="4 14" id="KW-1134">Transmembrane beta strand</keyword>
<keyword evidence="10 15" id="KW-0798">TonB box</keyword>
<dbReference type="NCBIfam" id="TIGR01783">
    <property type="entry name" value="TonB-siderophor"/>
    <property type="match status" value="1"/>
</dbReference>
<dbReference type="AlphaFoldDB" id="N6Z596"/>
<dbReference type="EMBL" id="AMXF01000001">
    <property type="protein sequence ID" value="ENO99050.1"/>
    <property type="molecule type" value="Genomic_DNA"/>
</dbReference>
<dbReference type="GO" id="GO:0038023">
    <property type="term" value="F:signaling receptor activity"/>
    <property type="evidence" value="ECO:0007669"/>
    <property type="project" value="InterPro"/>
</dbReference>
<dbReference type="Gene3D" id="3.55.50.30">
    <property type="match status" value="1"/>
</dbReference>
<keyword evidence="7" id="KW-0732">Signal</keyword>
<dbReference type="GO" id="GO:0015344">
    <property type="term" value="F:siderophore uptake transmembrane transporter activity"/>
    <property type="evidence" value="ECO:0007669"/>
    <property type="project" value="TreeGrafter"/>
</dbReference>
<protein>
    <submittedName>
        <fullName evidence="17">TonB-dependent siderophore receptor</fullName>
    </submittedName>
</protein>
<feature type="domain" description="Secretin/TonB short N-terminal" evidence="16">
    <location>
        <begin position="71"/>
        <end position="122"/>
    </location>
</feature>
<keyword evidence="6 14" id="KW-0812">Transmembrane</keyword>
<name>N6Z596_9RHOO</name>
<dbReference type="InterPro" id="IPR011662">
    <property type="entry name" value="Secretin/TonB_short_N"/>
</dbReference>
<evidence type="ECO:0000256" key="3">
    <source>
        <dbReference type="ARBA" id="ARBA00022448"/>
    </source>
</evidence>
<dbReference type="Pfam" id="PF07660">
    <property type="entry name" value="STN"/>
    <property type="match status" value="1"/>
</dbReference>
<keyword evidence="3 14" id="KW-0813">Transport</keyword>
<dbReference type="PANTHER" id="PTHR32552">
    <property type="entry name" value="FERRICHROME IRON RECEPTOR-RELATED"/>
    <property type="match status" value="1"/>
</dbReference>
<evidence type="ECO:0000256" key="8">
    <source>
        <dbReference type="ARBA" id="ARBA00023004"/>
    </source>
</evidence>
<dbReference type="Gene3D" id="2.40.170.20">
    <property type="entry name" value="TonB-dependent receptor, beta-barrel domain"/>
    <property type="match status" value="1"/>
</dbReference>
<evidence type="ECO:0000256" key="4">
    <source>
        <dbReference type="ARBA" id="ARBA00022452"/>
    </source>
</evidence>
<dbReference type="InterPro" id="IPR010105">
    <property type="entry name" value="TonB_sidphr_rcpt"/>
</dbReference>
<reference evidence="17 18" key="1">
    <citation type="submission" date="2012-09" db="EMBL/GenBank/DDBJ databases">
        <title>Draft Genome Sequences of 6 Strains from Genus Thauera.</title>
        <authorList>
            <person name="Liu B."/>
            <person name="Shapleigh J.P."/>
            <person name="Frostegard A.H."/>
        </authorList>
    </citation>
    <scope>NUCLEOTIDE SEQUENCE [LARGE SCALE GENOMIC DNA]</scope>
    <source>
        <strain evidence="17 18">B4P</strain>
    </source>
</reference>
<evidence type="ECO:0000256" key="1">
    <source>
        <dbReference type="ARBA" id="ARBA00004571"/>
    </source>
</evidence>
<evidence type="ECO:0000256" key="9">
    <source>
        <dbReference type="ARBA" id="ARBA00023065"/>
    </source>
</evidence>
<evidence type="ECO:0000256" key="15">
    <source>
        <dbReference type="RuleBase" id="RU003357"/>
    </source>
</evidence>
<evidence type="ECO:0000256" key="6">
    <source>
        <dbReference type="ARBA" id="ARBA00022692"/>
    </source>
</evidence>
<sequence length="829" mass="90854">MPIRRPSPPSTRPVIPPLALALHLIFGGTCLTAVALPTPAMAQAQSTAREFDIPAGPLATTLNRIGESAGLLLSFDPTMVKGKTAPAIKGRMTAQQALEQALASSGLEVAPGGDGTYTLKKALPAPAKPEPTAPLKEAVLPVVTVRAGAARETATGPVAGYVAKRSATATKTDTPLIETPQSLTILTADRIAATGAVNMRDALGYVPGVKIEPLGPDSRLESTWINIRGFESIQPGPYQDGLPLRNNWTWGAWRTENYATERLEVMRGPTSVLYGQAKPGGLVNVVSKRPQPETQNEVQVQLGNNHRRQLAGDFTGAFDAEGVWQYRLTSVIRNAEYPVDGINDDRYFLAPALTWKPNGDTSLTLLSHVMRDRAGVYSRYAMEEGSLRPTAAGTKVPKTYLGDPEFDHMEHDQWSIGYLFEHRFADNLQFRQNLRYGQLRAKLDQVFVPSGYVTINSNDPSDPQNFRILERTTFGSNEKVRSLAIDNQLTATWKTGNWSSTFLTGLDYQNSHFDQTTYQGDAFAPLDLYAPVYGQSITKGDPYFDGWTRLKQLGVYGQWQGKWHDQLVLTLGARNDWASMASDNKVDGSSDQQRKSKPTGRTGVVWLMDSGVAPYISYATSFFPVTTINPDTGKAFNPETGQQWELGVRFQPKGSEGMLSASLFDLRRQNYITTDGAGVPRQLGEVTVKGLEVEALLKPLRAMNLTFSYTLTPTAKVSKSVAPEDIGKNFNGTSRHGLSAWADYRWANGITAGTGFRYTSSNHGDSDTANAKVPGYTLWDAMLGYDTGPWAIRLNVRNLAGKEYIASCGYGWCYYGTQRQINLTAAYRW</sequence>
<dbReference type="Gene3D" id="2.170.130.10">
    <property type="entry name" value="TonB-dependent receptor, plug domain"/>
    <property type="match status" value="1"/>
</dbReference>
<dbReference type="Pfam" id="PF00593">
    <property type="entry name" value="TonB_dep_Rec_b-barrel"/>
    <property type="match status" value="1"/>
</dbReference>
<evidence type="ECO:0000256" key="10">
    <source>
        <dbReference type="ARBA" id="ARBA00023077"/>
    </source>
</evidence>
<dbReference type="Proteomes" id="UP000013047">
    <property type="component" value="Unassembled WGS sequence"/>
</dbReference>
<evidence type="ECO:0000256" key="7">
    <source>
        <dbReference type="ARBA" id="ARBA00022729"/>
    </source>
</evidence>
<comment type="similarity">
    <text evidence="2 14 15">Belongs to the TonB-dependent receptor family.</text>
</comment>
<gene>
    <name evidence="17" type="ORF">C667_00280</name>
</gene>
<dbReference type="InterPro" id="IPR036942">
    <property type="entry name" value="Beta-barrel_TonB_sf"/>
</dbReference>
<dbReference type="PROSITE" id="PS52016">
    <property type="entry name" value="TONB_DEPENDENT_REC_3"/>
    <property type="match status" value="1"/>
</dbReference>
<evidence type="ECO:0000256" key="11">
    <source>
        <dbReference type="ARBA" id="ARBA00023136"/>
    </source>
</evidence>
<keyword evidence="8" id="KW-0408">Iron</keyword>
<evidence type="ECO:0000313" key="17">
    <source>
        <dbReference type="EMBL" id="ENO99050.1"/>
    </source>
</evidence>
<dbReference type="InterPro" id="IPR000531">
    <property type="entry name" value="Beta-barrel_TonB"/>
</dbReference>
<proteinExistence type="inferred from homology"/>
<comment type="caution">
    <text evidence="17">The sequence shown here is derived from an EMBL/GenBank/DDBJ whole genome shotgun (WGS) entry which is preliminary data.</text>
</comment>
<dbReference type="PANTHER" id="PTHR32552:SF68">
    <property type="entry name" value="FERRICHROME OUTER MEMBRANE TRANSPORTER_PHAGE RECEPTOR"/>
    <property type="match status" value="1"/>
</dbReference>
<evidence type="ECO:0000256" key="13">
    <source>
        <dbReference type="ARBA" id="ARBA00023237"/>
    </source>
</evidence>
<evidence type="ECO:0000256" key="2">
    <source>
        <dbReference type="ARBA" id="ARBA00009810"/>
    </source>
</evidence>
<keyword evidence="12 17" id="KW-0675">Receptor</keyword>
<dbReference type="InterPro" id="IPR012910">
    <property type="entry name" value="Plug_dom"/>
</dbReference>
<dbReference type="FunFam" id="2.170.130.10:FF:000001">
    <property type="entry name" value="Catecholate siderophore TonB-dependent receptor"/>
    <property type="match status" value="1"/>
</dbReference>
<keyword evidence="9" id="KW-0406">Ion transport</keyword>
<dbReference type="CDD" id="cd01347">
    <property type="entry name" value="ligand_gated_channel"/>
    <property type="match status" value="1"/>
</dbReference>
<dbReference type="InterPro" id="IPR039426">
    <property type="entry name" value="TonB-dep_rcpt-like"/>
</dbReference>
<evidence type="ECO:0000256" key="12">
    <source>
        <dbReference type="ARBA" id="ARBA00023170"/>
    </source>
</evidence>
<keyword evidence="18" id="KW-1185">Reference proteome</keyword>
<dbReference type="SUPFAM" id="SSF56935">
    <property type="entry name" value="Porins"/>
    <property type="match status" value="1"/>
</dbReference>
<dbReference type="GO" id="GO:0009279">
    <property type="term" value="C:cell outer membrane"/>
    <property type="evidence" value="ECO:0007669"/>
    <property type="project" value="UniProtKB-SubCell"/>
</dbReference>
<dbReference type="SMART" id="SM00965">
    <property type="entry name" value="STN"/>
    <property type="match status" value="1"/>
</dbReference>
<evidence type="ECO:0000313" key="18">
    <source>
        <dbReference type="Proteomes" id="UP000013047"/>
    </source>
</evidence>
<evidence type="ECO:0000256" key="14">
    <source>
        <dbReference type="PROSITE-ProRule" id="PRU01360"/>
    </source>
</evidence>
<keyword evidence="13 14" id="KW-0998">Cell outer membrane</keyword>
<keyword evidence="11 14" id="KW-0472">Membrane</keyword>